<dbReference type="GO" id="GO:0016460">
    <property type="term" value="C:myosin II complex"/>
    <property type="evidence" value="ECO:0007669"/>
    <property type="project" value="TreeGrafter"/>
</dbReference>
<dbReference type="PANTHER" id="PTHR45615:SF40">
    <property type="entry name" value="MYOSIN HEAVY CHAIN, NON-MUSCLE"/>
    <property type="match status" value="1"/>
</dbReference>
<feature type="coiled-coil region" evidence="1">
    <location>
        <begin position="470"/>
        <end position="504"/>
    </location>
</feature>
<feature type="coiled-coil region" evidence="1">
    <location>
        <begin position="985"/>
        <end position="1012"/>
    </location>
</feature>
<protein>
    <submittedName>
        <fullName evidence="3">Myosin heavy chain, putative</fullName>
    </submittedName>
</protein>
<feature type="coiled-coil region" evidence="1">
    <location>
        <begin position="1628"/>
        <end position="1747"/>
    </location>
</feature>
<evidence type="ECO:0000313" key="4">
    <source>
        <dbReference type="Proteomes" id="UP001057455"/>
    </source>
</evidence>
<dbReference type="GO" id="GO:0005737">
    <property type="term" value="C:cytoplasm"/>
    <property type="evidence" value="ECO:0007669"/>
    <property type="project" value="TreeGrafter"/>
</dbReference>
<sequence>MAELLTDSVPLGTGPGVNAEISHGPYGFRVYKRYCHRKRYERDFRRRLRNLKVVELRFADDLRTEDTCSKDAADHVLKRVFANMADIRPQLMDYLRRSPVSLVKRLEDFFGVPISLGSKTKYGGDSISDLPKSGVHHSTDGAPSTVGSADSSSPLLSSLTPALFKTLLETLSHKYETISLLESQVADLTRENTELSMKLSTAYSDISRLDMESAISEQRYLEALTSLTESLHVSATRCSRLQSLVLRQGSRLALHNRALFALENELAKQCHLNMTPYPPFSKTHMNFDADAASSDISNSNYPMIERYFIKDGDCTTSAYDSDGQGSSFGPGIGSSCSVPPGHNIADRSGSFYNGGNVIASFGGDRSSEGSVELVIGHYDDASNRRESIPASRLQQPVITALPELTETASLDGNLKLSSESGVYASRTHPEVPDTVTGGPSDIATATLPLPEVASTGVNSLGPPLNGDTKVRELKTEISVLQKKLQQYLREIRNLKRENERLKPREPISSELRAELATGGVVPFNYRVCEDPVALGSVVPTSSSGNPAILPSHPPQEDTKVKELKAEISVLQKQIQRYQELEEEHQRLLDRLASEERRNRELTQEVTVLRRRMAAYQHEVEQLLRSFGGEGGTSHEHNQSSTAVSQNPDPSSKSGTTMPDLKNVFSSLQERVGCYESENSALRSELDRMRSELLNLQSELSRLRNENDTLSTDVRAVGSLAMDRVLHCVTSAMESMTRTTLEEVETVDFDGTTSSGSTHIGRSQIMDERMATLEAENRLYKDRLCALIELLNQRSFERFQMHTTIATLNSDLHTYHQQLQKFRNQGNELVATSSELERLRAKCSLYDDQVDRLKQMNADLSDLNNRLTDDVRTLEEKSAFSKNEATALREEVRQLQSLLVGDARIAHDAIRDRVTIIQLEGRCNLLNEALSGSRTELESVRGKNSDLVKLVMDLRYALEQERTSNVEYVRQVNAMSETEGRLMNQVDRNEAQLEGLRASVASLTESLEQSTAEVRSVSARLLEKERSERVMASTIETLNGSLQTLLSSLREAKPLRLSSSEMGSVDLSSIANFNPSVYYGLLDAIQQNMVAGHDQKGLKSLAQDVTAAKDKVSNILKCNYLLSALASGLCRQLKDLSSTLVEGVRSQQGSLSALLKCLGDNVNLDLLRAEFANKIGKLHAHTKELTTLVTQLHKSNPAESLNRMKDFYEESMTKQQNKIEQMAAMIKLNEEEHAKLRHENSKLMSDCSNAAKALHEFERRLDQMSNDHSSLCSIALSILPASERNECERDNLRGILSAVRTFVSSLCSYREKYKKLLENPPEPKVITVTAPAPVTAAPTTNPVQPPPVERATESIPPKVDAYTDPRHVSNGMGHNSGRDRYGRRILPNDTNVSSMLKDIDSNVRYYIKNIKSTLQDHVRTLSQADNSDTEYESPRSHSIGRSDATVCDGDDSDSDLEYMKYDTSYGEELLRRHTRQFESICDLLEQIRDIQSHLSDRPSRLVNADAYETQGSRPVSSMSVMHHFQKLCTALKEFTIGTPLALSVDDVFYQLELVMLDQGDHDHRRALWDRCIGNMISVVIDVLRTGSIERQNSLDELHRKYSMAASALEEAQSLCRLREEELHRRTCELSDACNRLDDVERHCRKLEVELELRASDSKRIDDRELRSLQSEVEQREDEVRRLTKEVSKLQSVVLDLEEVNNLLSQQVSRLRSDNEYLGSTVDKQQRQISALNSEISYLELEADRLRRAYT</sequence>
<feature type="coiled-coil region" evidence="1">
    <location>
        <begin position="671"/>
        <end position="712"/>
    </location>
</feature>
<dbReference type="GO" id="GO:0051015">
    <property type="term" value="F:actin filament binding"/>
    <property type="evidence" value="ECO:0007669"/>
    <property type="project" value="TreeGrafter"/>
</dbReference>
<evidence type="ECO:0000256" key="1">
    <source>
        <dbReference type="SAM" id="Coils"/>
    </source>
</evidence>
<evidence type="ECO:0000313" key="3">
    <source>
        <dbReference type="EMBL" id="GFE54530.1"/>
    </source>
</evidence>
<feature type="region of interest" description="Disordered" evidence="2">
    <location>
        <begin position="626"/>
        <end position="659"/>
    </location>
</feature>
<dbReference type="Proteomes" id="UP001057455">
    <property type="component" value="Unassembled WGS sequence"/>
</dbReference>
<feature type="compositionally biased region" description="Polar residues" evidence="2">
    <location>
        <begin position="638"/>
        <end position="656"/>
    </location>
</feature>
<gene>
    <name evidence="3" type="ORF">BaOVIS_019340</name>
</gene>
<feature type="region of interest" description="Disordered" evidence="2">
    <location>
        <begin position="127"/>
        <end position="155"/>
    </location>
</feature>
<accession>A0A9W5TBP2</accession>
<keyword evidence="4" id="KW-1185">Reference proteome</keyword>
<dbReference type="EMBL" id="BLIY01000016">
    <property type="protein sequence ID" value="GFE54530.1"/>
    <property type="molecule type" value="Genomic_DNA"/>
</dbReference>
<feature type="coiled-coil region" evidence="1">
    <location>
        <begin position="804"/>
        <end position="890"/>
    </location>
</feature>
<comment type="caution">
    <text evidence="3">The sequence shown here is derived from an EMBL/GenBank/DDBJ whole genome shotgun (WGS) entry which is preliminary data.</text>
</comment>
<proteinExistence type="predicted"/>
<feature type="coiled-coil region" evidence="1">
    <location>
        <begin position="560"/>
        <end position="625"/>
    </location>
</feature>
<name>A0A9W5TBP2_BABOV</name>
<reference evidence="3" key="1">
    <citation type="submission" date="2019-12" db="EMBL/GenBank/DDBJ databases">
        <title>Genome sequence of Babesia ovis.</title>
        <authorList>
            <person name="Yamagishi J."/>
            <person name="Sevinc F."/>
            <person name="Xuan X."/>
        </authorList>
    </citation>
    <scope>NUCLEOTIDE SEQUENCE</scope>
    <source>
        <strain evidence="3">Selcuk</strain>
    </source>
</reference>
<dbReference type="GO" id="GO:0032982">
    <property type="term" value="C:myosin filament"/>
    <property type="evidence" value="ECO:0007669"/>
    <property type="project" value="TreeGrafter"/>
</dbReference>
<dbReference type="GO" id="GO:0000146">
    <property type="term" value="F:microfilament motor activity"/>
    <property type="evidence" value="ECO:0007669"/>
    <property type="project" value="TreeGrafter"/>
</dbReference>
<organism evidence="3 4">
    <name type="scientific">Babesia ovis</name>
    <dbReference type="NCBI Taxonomy" id="5869"/>
    <lineage>
        <taxon>Eukaryota</taxon>
        <taxon>Sar</taxon>
        <taxon>Alveolata</taxon>
        <taxon>Apicomplexa</taxon>
        <taxon>Aconoidasida</taxon>
        <taxon>Piroplasmida</taxon>
        <taxon>Babesiidae</taxon>
        <taxon>Babesia</taxon>
    </lineage>
</organism>
<dbReference type="OrthoDB" id="365961at2759"/>
<feature type="coiled-coil region" evidence="1">
    <location>
        <begin position="1197"/>
        <end position="1266"/>
    </location>
</feature>
<keyword evidence="1" id="KW-0175">Coiled coil</keyword>
<feature type="region of interest" description="Disordered" evidence="2">
    <location>
        <begin position="1422"/>
        <end position="1450"/>
    </location>
</feature>
<dbReference type="PANTHER" id="PTHR45615">
    <property type="entry name" value="MYOSIN HEAVY CHAIN, NON-MUSCLE"/>
    <property type="match status" value="1"/>
</dbReference>
<feature type="region of interest" description="Disordered" evidence="2">
    <location>
        <begin position="1357"/>
        <end position="1385"/>
    </location>
</feature>
<evidence type="ECO:0000256" key="2">
    <source>
        <dbReference type="SAM" id="MobiDB-lite"/>
    </source>
</evidence>